<evidence type="ECO:0000313" key="1">
    <source>
        <dbReference type="EMBL" id="CAF1496014.1"/>
    </source>
</evidence>
<name>A0A815SP28_9BILA</name>
<comment type="caution">
    <text evidence="1">The sequence shown here is derived from an EMBL/GenBank/DDBJ whole genome shotgun (WGS) entry which is preliminary data.</text>
</comment>
<dbReference type="EMBL" id="CAJNOU010006070">
    <property type="protein sequence ID" value="CAF1496014.1"/>
    <property type="molecule type" value="Genomic_DNA"/>
</dbReference>
<gene>
    <name evidence="1" type="ORF">SEV965_LOCUS35822</name>
</gene>
<proteinExistence type="predicted"/>
<feature type="non-terminal residue" evidence="1">
    <location>
        <position position="125"/>
    </location>
</feature>
<sequence>MIDDFIEKYDLFYNDHFGFRVRLVAASTRLHVSLFGISGVQSVIIGKRGWLFINDNGPTDPKAFSGWQGYSPYSLDQLRAIQKGLEGENMWFTKQNITFLILPSPDKNSIYSEYLPWQYDTVVGP</sequence>
<accession>A0A815SP28</accession>
<dbReference type="AlphaFoldDB" id="A0A815SP28"/>
<organism evidence="1 2">
    <name type="scientific">Rotaria sordida</name>
    <dbReference type="NCBI Taxonomy" id="392033"/>
    <lineage>
        <taxon>Eukaryota</taxon>
        <taxon>Metazoa</taxon>
        <taxon>Spiralia</taxon>
        <taxon>Gnathifera</taxon>
        <taxon>Rotifera</taxon>
        <taxon>Eurotatoria</taxon>
        <taxon>Bdelloidea</taxon>
        <taxon>Philodinida</taxon>
        <taxon>Philodinidae</taxon>
        <taxon>Rotaria</taxon>
    </lineage>
</organism>
<reference evidence="1" key="1">
    <citation type="submission" date="2021-02" db="EMBL/GenBank/DDBJ databases">
        <authorList>
            <person name="Nowell W R."/>
        </authorList>
    </citation>
    <scope>NUCLEOTIDE SEQUENCE</scope>
</reference>
<dbReference type="Proteomes" id="UP000663889">
    <property type="component" value="Unassembled WGS sequence"/>
</dbReference>
<evidence type="ECO:0000313" key="2">
    <source>
        <dbReference type="Proteomes" id="UP000663889"/>
    </source>
</evidence>
<protein>
    <submittedName>
        <fullName evidence="1">Uncharacterized protein</fullName>
    </submittedName>
</protein>